<evidence type="ECO:0000313" key="7">
    <source>
        <dbReference type="EMBL" id="KZO93970.1"/>
    </source>
</evidence>
<sequence>MSKRVIIIGCGIAGPVLAMLLKHKGFDVVIYERQPEIQPSGLALGVSPQTFKVLSILGLAEPLIPLGQPLEEMTTYSQLRGEILGKTNWVAIIRSWLGWPLILISRARYCQYLFDSAKGRGVEIHFNKRFADIREEGEKVTAVFADGTEVVGDLLIGCDGLHSGVRNALFGKDEVTYTGLVQIGGFAPKPEYFESMKPGMLQVFGDGAHLICTPVNSTTMMWVTTLPQPTEAYEDWRRLGKDETKEMLKGLQAASWENGPKELIAATTSVTKYGLYERPILPVWHKGRVVLVGDAAHPTSPHLGQGANQAMEDCYHLVRLLCKAEPFTDSSLQTAFEEYERIRIPIVTQAVEGAKAEGARRVQVGKEACEERDELIASGAGDTPERRKLQIQLLQGPFMGESEI</sequence>
<gene>
    <name evidence="7" type="ORF">CALVIDRAFT_556558</name>
</gene>
<dbReference type="Proteomes" id="UP000076738">
    <property type="component" value="Unassembled WGS sequence"/>
</dbReference>
<dbReference type="Gene3D" id="3.50.50.60">
    <property type="entry name" value="FAD/NAD(P)-binding domain"/>
    <property type="match status" value="1"/>
</dbReference>
<evidence type="ECO:0000256" key="3">
    <source>
        <dbReference type="ARBA" id="ARBA00022827"/>
    </source>
</evidence>
<keyword evidence="3" id="KW-0274">FAD</keyword>
<organism evidence="7 8">
    <name type="scientific">Calocera viscosa (strain TUFC12733)</name>
    <dbReference type="NCBI Taxonomy" id="1330018"/>
    <lineage>
        <taxon>Eukaryota</taxon>
        <taxon>Fungi</taxon>
        <taxon>Dikarya</taxon>
        <taxon>Basidiomycota</taxon>
        <taxon>Agaricomycotina</taxon>
        <taxon>Dacrymycetes</taxon>
        <taxon>Dacrymycetales</taxon>
        <taxon>Dacrymycetaceae</taxon>
        <taxon>Calocera</taxon>
    </lineage>
</organism>
<dbReference type="GO" id="GO:0004497">
    <property type="term" value="F:monooxygenase activity"/>
    <property type="evidence" value="ECO:0007669"/>
    <property type="project" value="UniProtKB-KW"/>
</dbReference>
<dbReference type="PANTHER" id="PTHR13789:SF309">
    <property type="entry name" value="PUTATIVE (AFU_ORTHOLOGUE AFUA_6G14510)-RELATED"/>
    <property type="match status" value="1"/>
</dbReference>
<evidence type="ECO:0000259" key="6">
    <source>
        <dbReference type="Pfam" id="PF01494"/>
    </source>
</evidence>
<keyword evidence="8" id="KW-1185">Reference proteome</keyword>
<dbReference type="PANTHER" id="PTHR13789">
    <property type="entry name" value="MONOOXYGENASE"/>
    <property type="match status" value="1"/>
</dbReference>
<dbReference type="SUPFAM" id="SSF51905">
    <property type="entry name" value="FAD/NAD(P)-binding domain"/>
    <property type="match status" value="1"/>
</dbReference>
<dbReference type="Pfam" id="PF01494">
    <property type="entry name" value="FAD_binding_3"/>
    <property type="match status" value="1"/>
</dbReference>
<dbReference type="AlphaFoldDB" id="A0A167JVZ3"/>
<evidence type="ECO:0000256" key="4">
    <source>
        <dbReference type="ARBA" id="ARBA00023002"/>
    </source>
</evidence>
<dbReference type="PRINTS" id="PR00420">
    <property type="entry name" value="RNGMNOXGNASE"/>
</dbReference>
<evidence type="ECO:0000256" key="1">
    <source>
        <dbReference type="ARBA" id="ARBA00007992"/>
    </source>
</evidence>
<protein>
    <submittedName>
        <fullName evidence="7">FAD/NAD(P)-binding domain-containing protein</fullName>
    </submittedName>
</protein>
<accession>A0A167JVZ3</accession>
<keyword evidence="5" id="KW-0503">Monooxygenase</keyword>
<dbReference type="GO" id="GO:0071949">
    <property type="term" value="F:FAD binding"/>
    <property type="evidence" value="ECO:0007669"/>
    <property type="project" value="InterPro"/>
</dbReference>
<keyword evidence="4" id="KW-0560">Oxidoreductase</keyword>
<dbReference type="STRING" id="1330018.A0A167JVZ3"/>
<dbReference type="EMBL" id="KV417297">
    <property type="protein sequence ID" value="KZO93970.1"/>
    <property type="molecule type" value="Genomic_DNA"/>
</dbReference>
<reference evidence="7 8" key="1">
    <citation type="journal article" date="2016" name="Mol. Biol. Evol.">
        <title>Comparative Genomics of Early-Diverging Mushroom-Forming Fungi Provides Insights into the Origins of Lignocellulose Decay Capabilities.</title>
        <authorList>
            <person name="Nagy L.G."/>
            <person name="Riley R."/>
            <person name="Tritt A."/>
            <person name="Adam C."/>
            <person name="Daum C."/>
            <person name="Floudas D."/>
            <person name="Sun H."/>
            <person name="Yadav J.S."/>
            <person name="Pangilinan J."/>
            <person name="Larsson K.H."/>
            <person name="Matsuura K."/>
            <person name="Barry K."/>
            <person name="Labutti K."/>
            <person name="Kuo R."/>
            <person name="Ohm R.A."/>
            <person name="Bhattacharya S.S."/>
            <person name="Shirouzu T."/>
            <person name="Yoshinaga Y."/>
            <person name="Martin F.M."/>
            <person name="Grigoriev I.V."/>
            <person name="Hibbett D.S."/>
        </authorList>
    </citation>
    <scope>NUCLEOTIDE SEQUENCE [LARGE SCALE GENOMIC DNA]</scope>
    <source>
        <strain evidence="7 8">TUFC12733</strain>
    </source>
</reference>
<name>A0A167JVZ3_CALVF</name>
<evidence type="ECO:0000313" key="8">
    <source>
        <dbReference type="Proteomes" id="UP000076738"/>
    </source>
</evidence>
<dbReference type="InterPro" id="IPR036188">
    <property type="entry name" value="FAD/NAD-bd_sf"/>
</dbReference>
<comment type="similarity">
    <text evidence="1">Belongs to the paxM FAD-dependent monooxygenase family.</text>
</comment>
<dbReference type="InterPro" id="IPR050493">
    <property type="entry name" value="FAD-dep_Monooxygenase_BioMet"/>
</dbReference>
<feature type="domain" description="FAD-binding" evidence="6">
    <location>
        <begin position="4"/>
        <end position="353"/>
    </location>
</feature>
<keyword evidence="2" id="KW-0285">Flavoprotein</keyword>
<proteinExistence type="inferred from homology"/>
<dbReference type="InterPro" id="IPR002938">
    <property type="entry name" value="FAD-bd"/>
</dbReference>
<evidence type="ECO:0000256" key="5">
    <source>
        <dbReference type="ARBA" id="ARBA00023033"/>
    </source>
</evidence>
<dbReference type="OrthoDB" id="47494at2759"/>
<evidence type="ECO:0000256" key="2">
    <source>
        <dbReference type="ARBA" id="ARBA00022630"/>
    </source>
</evidence>